<evidence type="ECO:0000313" key="3">
    <source>
        <dbReference type="Proteomes" id="UP000257123"/>
    </source>
</evidence>
<protein>
    <submittedName>
        <fullName evidence="2">Uncharacterized protein</fullName>
    </submittedName>
</protein>
<gene>
    <name evidence="2" type="ORF">CGL51_08620</name>
</gene>
<dbReference type="Proteomes" id="UP000257123">
    <property type="component" value="Unassembled WGS sequence"/>
</dbReference>
<evidence type="ECO:0000313" key="2">
    <source>
        <dbReference type="EMBL" id="RFA95036.1"/>
    </source>
</evidence>
<name>A0A371QX89_9CREN</name>
<evidence type="ECO:0000256" key="1">
    <source>
        <dbReference type="SAM" id="MobiDB-lite"/>
    </source>
</evidence>
<comment type="caution">
    <text evidence="2">The sequence shown here is derived from an EMBL/GenBank/DDBJ whole genome shotgun (WGS) entry which is preliminary data.</text>
</comment>
<organism evidence="2 3">
    <name type="scientific">Pyrobaculum aerophilum</name>
    <dbReference type="NCBI Taxonomy" id="13773"/>
    <lineage>
        <taxon>Archaea</taxon>
        <taxon>Thermoproteota</taxon>
        <taxon>Thermoprotei</taxon>
        <taxon>Thermoproteales</taxon>
        <taxon>Thermoproteaceae</taxon>
        <taxon>Pyrobaculum</taxon>
    </lineage>
</organism>
<sequence>MRGERRAKTVRELLLEELRRQREERAPKEARVRIPKPPPERWRPRAIPPERAMAEMGVEPLYPELWDLASACNDKMRCYSALVELWKERNNHEYIRMAAMAGADIEQVINLLKEGKKKEVFKLAGL</sequence>
<feature type="region of interest" description="Disordered" evidence="1">
    <location>
        <begin position="22"/>
        <end position="48"/>
    </location>
</feature>
<dbReference type="AlphaFoldDB" id="A0A371QX89"/>
<accession>A0A371QX89</accession>
<reference evidence="2 3" key="1">
    <citation type="submission" date="2017-07" db="EMBL/GenBank/DDBJ databases">
        <title>Draft genome sequence of aerobic hyperthermophilic archaea, Pyrobaculum aerophilum YKB31 and YKB32.</title>
        <authorList>
            <person name="Mochizuki T."/>
            <person name="Berliner A.J."/>
            <person name="Yoshida-Takashima Y."/>
            <person name="Takaki Y."/>
            <person name="Nunoura T."/>
            <person name="Takai K."/>
        </authorList>
    </citation>
    <scope>NUCLEOTIDE SEQUENCE [LARGE SCALE GENOMIC DNA]</scope>
    <source>
        <strain evidence="2 3">YKB31</strain>
    </source>
</reference>
<feature type="compositionally biased region" description="Basic and acidic residues" evidence="1">
    <location>
        <begin position="22"/>
        <end position="43"/>
    </location>
</feature>
<dbReference type="EMBL" id="NMUE01000027">
    <property type="protein sequence ID" value="RFA95036.1"/>
    <property type="molecule type" value="Genomic_DNA"/>
</dbReference>
<dbReference type="RefSeq" id="WP_116421433.1">
    <property type="nucleotide sequence ID" value="NZ_NMUE01000027.1"/>
</dbReference>
<proteinExistence type="predicted"/>